<name>A0A557SWJ2_9ARCH</name>
<dbReference type="Proteomes" id="UP000315289">
    <property type="component" value="Unassembled WGS sequence"/>
</dbReference>
<proteinExistence type="predicted"/>
<protein>
    <submittedName>
        <fullName evidence="1">Uncharacterized protein</fullName>
    </submittedName>
</protein>
<keyword evidence="2" id="KW-1185">Reference proteome</keyword>
<dbReference type="EMBL" id="VOAH01000005">
    <property type="protein sequence ID" value="TVP40951.1"/>
    <property type="molecule type" value="Genomic_DNA"/>
</dbReference>
<organism evidence="1 2">
    <name type="scientific">Candidatus Nitrosocosmicus arcticus</name>
    <dbReference type="NCBI Taxonomy" id="2035267"/>
    <lineage>
        <taxon>Archaea</taxon>
        <taxon>Nitrososphaerota</taxon>
        <taxon>Nitrososphaeria</taxon>
        <taxon>Nitrososphaerales</taxon>
        <taxon>Nitrososphaeraceae</taxon>
        <taxon>Candidatus Nitrosocosmicus</taxon>
    </lineage>
</organism>
<sequence>MSAGLLTNNPNLVNPFRLDRNDSLLVAVCDNDQSYPHLMD</sequence>
<gene>
    <name evidence="1" type="ORF">NARC_50132</name>
</gene>
<dbReference type="AlphaFoldDB" id="A0A557SWJ2"/>
<evidence type="ECO:0000313" key="2">
    <source>
        <dbReference type="Proteomes" id="UP000315289"/>
    </source>
</evidence>
<evidence type="ECO:0000313" key="1">
    <source>
        <dbReference type="EMBL" id="TVP40951.1"/>
    </source>
</evidence>
<comment type="caution">
    <text evidence="1">The sequence shown here is derived from an EMBL/GenBank/DDBJ whole genome shotgun (WGS) entry which is preliminary data.</text>
</comment>
<accession>A0A557SWJ2</accession>
<reference evidence="1 2" key="1">
    <citation type="journal article" date="2019" name="Front. Microbiol.">
        <title>Ammonia Oxidation by the Arctic Terrestrial Thaumarchaeote Candidatus Nitrosocosmicus arcticus Is Stimulated by Increasing Temperatures.</title>
        <authorList>
            <person name="Alves R.J.E."/>
            <person name="Kerou M."/>
            <person name="Zappe A."/>
            <person name="Bittner R."/>
            <person name="Abby S.S."/>
            <person name="Schmidt H.A."/>
            <person name="Pfeifer K."/>
            <person name="Schleper C."/>
        </authorList>
    </citation>
    <scope>NUCLEOTIDE SEQUENCE [LARGE SCALE GENOMIC DNA]</scope>
    <source>
        <strain evidence="1 2">Kfb</strain>
    </source>
</reference>